<feature type="transmembrane region" description="Helical" evidence="6">
    <location>
        <begin position="305"/>
        <end position="321"/>
    </location>
</feature>
<keyword evidence="4 6" id="KW-0472">Membrane</keyword>
<evidence type="ECO:0000256" key="2">
    <source>
        <dbReference type="ARBA" id="ARBA00022692"/>
    </source>
</evidence>
<evidence type="ECO:0000256" key="4">
    <source>
        <dbReference type="ARBA" id="ARBA00023136"/>
    </source>
</evidence>
<dbReference type="GO" id="GO:0016020">
    <property type="term" value="C:membrane"/>
    <property type="evidence" value="ECO:0007669"/>
    <property type="project" value="UniProtKB-SubCell"/>
</dbReference>
<name>A0A6A5WC66_9PLEO</name>
<accession>A0A6A5WC66</accession>
<dbReference type="EMBL" id="ML977599">
    <property type="protein sequence ID" value="KAF1999027.1"/>
    <property type="molecule type" value="Genomic_DNA"/>
</dbReference>
<keyword evidence="2 6" id="KW-0812">Transmembrane</keyword>
<evidence type="ECO:0000256" key="3">
    <source>
        <dbReference type="ARBA" id="ARBA00022989"/>
    </source>
</evidence>
<feature type="transmembrane region" description="Helical" evidence="6">
    <location>
        <begin position="388"/>
        <end position="414"/>
    </location>
</feature>
<feature type="region of interest" description="Disordered" evidence="5">
    <location>
        <begin position="1"/>
        <end position="37"/>
    </location>
</feature>
<feature type="transmembrane region" description="Helical" evidence="6">
    <location>
        <begin position="236"/>
        <end position="256"/>
    </location>
</feature>
<gene>
    <name evidence="7" type="ORF">P154DRAFT_438129</name>
</gene>
<evidence type="ECO:0000313" key="8">
    <source>
        <dbReference type="Proteomes" id="UP000799779"/>
    </source>
</evidence>
<feature type="transmembrane region" description="Helical" evidence="6">
    <location>
        <begin position="342"/>
        <end position="368"/>
    </location>
</feature>
<dbReference type="AlphaFoldDB" id="A0A6A5WC66"/>
<feature type="transmembrane region" description="Helical" evidence="6">
    <location>
        <begin position="208"/>
        <end position="227"/>
    </location>
</feature>
<comment type="subcellular location">
    <subcellularLocation>
        <location evidence="1">Membrane</location>
        <topology evidence="1">Multi-pass membrane protein</topology>
    </subcellularLocation>
</comment>
<dbReference type="PANTHER" id="PTHR23507:SF1">
    <property type="entry name" value="FI18259P1-RELATED"/>
    <property type="match status" value="1"/>
</dbReference>
<dbReference type="GO" id="GO:0022857">
    <property type="term" value="F:transmembrane transporter activity"/>
    <property type="evidence" value="ECO:0007669"/>
    <property type="project" value="InterPro"/>
</dbReference>
<feature type="transmembrane region" description="Helical" evidence="6">
    <location>
        <begin position="176"/>
        <end position="196"/>
    </location>
</feature>
<dbReference type="SUPFAM" id="SSF103473">
    <property type="entry name" value="MFS general substrate transporter"/>
    <property type="match status" value="1"/>
</dbReference>
<dbReference type="InterPro" id="IPR036259">
    <property type="entry name" value="MFS_trans_sf"/>
</dbReference>
<dbReference type="Proteomes" id="UP000799779">
    <property type="component" value="Unassembled WGS sequence"/>
</dbReference>
<feature type="transmembrane region" description="Helical" evidence="6">
    <location>
        <begin position="142"/>
        <end position="164"/>
    </location>
</feature>
<evidence type="ECO:0000256" key="5">
    <source>
        <dbReference type="SAM" id="MobiDB-lite"/>
    </source>
</evidence>
<feature type="transmembrane region" description="Helical" evidence="6">
    <location>
        <begin position="443"/>
        <end position="465"/>
    </location>
</feature>
<evidence type="ECO:0000256" key="1">
    <source>
        <dbReference type="ARBA" id="ARBA00004141"/>
    </source>
</evidence>
<organism evidence="7 8">
    <name type="scientific">Amniculicola lignicola CBS 123094</name>
    <dbReference type="NCBI Taxonomy" id="1392246"/>
    <lineage>
        <taxon>Eukaryota</taxon>
        <taxon>Fungi</taxon>
        <taxon>Dikarya</taxon>
        <taxon>Ascomycota</taxon>
        <taxon>Pezizomycotina</taxon>
        <taxon>Dothideomycetes</taxon>
        <taxon>Pleosporomycetidae</taxon>
        <taxon>Pleosporales</taxon>
        <taxon>Amniculicolaceae</taxon>
        <taxon>Amniculicola</taxon>
    </lineage>
</organism>
<reference evidence="7" key="1">
    <citation type="journal article" date="2020" name="Stud. Mycol.">
        <title>101 Dothideomycetes genomes: a test case for predicting lifestyles and emergence of pathogens.</title>
        <authorList>
            <person name="Haridas S."/>
            <person name="Albert R."/>
            <person name="Binder M."/>
            <person name="Bloem J."/>
            <person name="Labutti K."/>
            <person name="Salamov A."/>
            <person name="Andreopoulos B."/>
            <person name="Baker S."/>
            <person name="Barry K."/>
            <person name="Bills G."/>
            <person name="Bluhm B."/>
            <person name="Cannon C."/>
            <person name="Castanera R."/>
            <person name="Culley D."/>
            <person name="Daum C."/>
            <person name="Ezra D."/>
            <person name="Gonzalez J."/>
            <person name="Henrissat B."/>
            <person name="Kuo A."/>
            <person name="Liang C."/>
            <person name="Lipzen A."/>
            <person name="Lutzoni F."/>
            <person name="Magnuson J."/>
            <person name="Mondo S."/>
            <person name="Nolan M."/>
            <person name="Ohm R."/>
            <person name="Pangilinan J."/>
            <person name="Park H.-J."/>
            <person name="Ramirez L."/>
            <person name="Alfaro M."/>
            <person name="Sun H."/>
            <person name="Tritt A."/>
            <person name="Yoshinaga Y."/>
            <person name="Zwiers L.-H."/>
            <person name="Turgeon B."/>
            <person name="Goodwin S."/>
            <person name="Spatafora J."/>
            <person name="Crous P."/>
            <person name="Grigoriev I."/>
        </authorList>
    </citation>
    <scope>NUCLEOTIDE SEQUENCE</scope>
    <source>
        <strain evidence="7">CBS 123094</strain>
    </source>
</reference>
<keyword evidence="8" id="KW-1185">Reference proteome</keyword>
<dbReference type="InterPro" id="IPR011701">
    <property type="entry name" value="MFS"/>
</dbReference>
<feature type="transmembrane region" description="Helical" evidence="6">
    <location>
        <begin position="477"/>
        <end position="498"/>
    </location>
</feature>
<keyword evidence="3 6" id="KW-1133">Transmembrane helix</keyword>
<dbReference type="OrthoDB" id="194139at2759"/>
<dbReference type="Gene3D" id="1.20.1250.20">
    <property type="entry name" value="MFS general substrate transporter like domains"/>
    <property type="match status" value="1"/>
</dbReference>
<evidence type="ECO:0000313" key="7">
    <source>
        <dbReference type="EMBL" id="KAF1999027.1"/>
    </source>
</evidence>
<sequence length="533" mass="58942">MMNPSINPRASIEEEEGAPLLSPTRTDSPFLTPEAPSKKSKPWIILCVLIFLLVAIVDFGEFMAQAPKTRVFEANLCLRHYQEYDPSKIRPDGTVEETLCKLDPIQNKLASIFGWQDTFDAIPGILLAIPFGTLADKYGRKWIFALGLFGLQCQSAWVLFICWYRTLPLQMTWMGSLFYLLGGGPSVAVAIGLTMVADIVPPHLRTSVFLYLTSSMLVSEMIAPVIAARLMERSDWYPLVLALIIQGIGISIAVVFPETLHLRDLPEPSDDESEVIELSPKPHGNGIKAQMRHFTDTLKFIRSDYTLGLILFTFLANRLGRQALSLLIRYASKRYNWPIKKAAYLLSFRAATNLVAMTVFVPGVNIFLLKFVRLPAHRADIWLARGSIMITVLAFFIIGAATYPAILIFGLLIYNMGTGYNAAMRSVSIHAVGGQASPDVGRLFAVVAIIESIGAMIAGPGINGLFQWGMDRGEPWIGAPFIAAAVMFVIVTCVTFIINVQDKTVIMYEEVSDEEPSSPVGTTITLERRISLE</sequence>
<protein>
    <submittedName>
        <fullName evidence="7">MFS general substrate transporter</fullName>
    </submittedName>
</protein>
<dbReference type="Pfam" id="PF07690">
    <property type="entry name" value="MFS_1"/>
    <property type="match status" value="1"/>
</dbReference>
<proteinExistence type="predicted"/>
<feature type="transmembrane region" description="Helical" evidence="6">
    <location>
        <begin position="43"/>
        <end position="64"/>
    </location>
</feature>
<evidence type="ECO:0000256" key="6">
    <source>
        <dbReference type="SAM" id="Phobius"/>
    </source>
</evidence>
<dbReference type="PANTHER" id="PTHR23507">
    <property type="entry name" value="ZGC:174356"/>
    <property type="match status" value="1"/>
</dbReference>